<feature type="transmembrane region" description="Helical" evidence="1">
    <location>
        <begin position="70"/>
        <end position="89"/>
    </location>
</feature>
<dbReference type="GeneID" id="93012087"/>
<gene>
    <name evidence="4" type="primary">gldG</name>
    <name evidence="4" type="ordered locus">Bd1025</name>
</gene>
<keyword evidence="1" id="KW-1133">Transmembrane helix</keyword>
<feature type="transmembrane region" description="Helical" evidence="1">
    <location>
        <begin position="32"/>
        <end position="49"/>
    </location>
</feature>
<dbReference type="EMBL" id="BX842648">
    <property type="protein sequence ID" value="CAE78957.1"/>
    <property type="molecule type" value="Genomic_DNA"/>
</dbReference>
<dbReference type="Pfam" id="PF23357">
    <property type="entry name" value="DUF7088"/>
    <property type="match status" value="1"/>
</dbReference>
<dbReference type="HOGENOM" id="CLU_018716_0_0_7"/>
<name>Q6MP41_BDEBA</name>
<evidence type="ECO:0000313" key="4">
    <source>
        <dbReference type="EMBL" id="CAE78957.1"/>
    </source>
</evidence>
<evidence type="ECO:0000259" key="2">
    <source>
        <dbReference type="Pfam" id="PF09822"/>
    </source>
</evidence>
<feature type="transmembrane region" description="Helical" evidence="1">
    <location>
        <begin position="482"/>
        <end position="506"/>
    </location>
</feature>
<keyword evidence="1" id="KW-0472">Membrane</keyword>
<dbReference type="KEGG" id="bba:Bd1025"/>
<dbReference type="InterPro" id="IPR055396">
    <property type="entry name" value="DUF7088"/>
</dbReference>
<dbReference type="InterPro" id="IPR019196">
    <property type="entry name" value="ABC_transp_unknown"/>
</dbReference>
<dbReference type="eggNOG" id="COG3225">
    <property type="taxonomic scope" value="Bacteria"/>
</dbReference>
<dbReference type="Proteomes" id="UP000008080">
    <property type="component" value="Chromosome"/>
</dbReference>
<dbReference type="Gene3D" id="3.40.30.10">
    <property type="entry name" value="Glutaredoxin"/>
    <property type="match status" value="1"/>
</dbReference>
<evidence type="ECO:0000256" key="1">
    <source>
        <dbReference type="SAM" id="Phobius"/>
    </source>
</evidence>
<dbReference type="STRING" id="264462.Bd1025"/>
<organism evidence="4 5">
    <name type="scientific">Bdellovibrio bacteriovorus (strain ATCC 15356 / DSM 50701 / NCIMB 9529 / HD100)</name>
    <dbReference type="NCBI Taxonomy" id="264462"/>
    <lineage>
        <taxon>Bacteria</taxon>
        <taxon>Pseudomonadati</taxon>
        <taxon>Bdellovibrionota</taxon>
        <taxon>Bdellovibrionia</taxon>
        <taxon>Bdellovibrionales</taxon>
        <taxon>Pseudobdellovibrionaceae</taxon>
        <taxon>Bdellovibrio</taxon>
    </lineage>
</organism>
<sequence>MSKLSKISFLFAGFSLVAMSITRYLLGDWVPFCWLALGLAVVFVLVGLIKDRAFFKEFFTMKTTKEGMSMGMLILLLLAVLGAVNYIGARHTKTWDFSSARVNTLSEQSIKLVKSLDSDLKVYFFYKKGVEGNEENRRLFRELIKKYQDHSSKVQLDFVEVNERPDLAQEYGVDKGSGVVFLDYKGRRNRIEKIDEQDFTSALVKVTREKNKTVYFTVGHGEKALSENKEGLGLGSLKSLLENNRYTVKELSLIQNAKIPEDADVIVVAGPVQGFQAFEIDALEGYLKNGGSLFLAIESQNTAGLEKLVAKMGVQFENNYILNQVETVMGKGINQGPTMGVIFSMNNKITKPFGRSEVTLFRYPQSLKKVDIVKGVIVDELVSTAPNAMAFPSMQIRGEGPEGTYALVDEVSGKWAGDESAKDFTAIIAGDVDFLTNQMLYQNLNRDLVLNSIAALAKEENLISITPKEPLATQMILTETKFGLFLFAFIIPLPILLLGTSVGLWLRRRNA</sequence>
<dbReference type="Pfam" id="PF09822">
    <property type="entry name" value="ABC_transp_aux"/>
    <property type="match status" value="1"/>
</dbReference>
<keyword evidence="5" id="KW-1185">Reference proteome</keyword>
<protein>
    <submittedName>
        <fullName evidence="4">ABC-type transport system involved in gliding motility</fullName>
    </submittedName>
</protein>
<proteinExistence type="predicted"/>
<keyword evidence="1" id="KW-0812">Transmembrane</keyword>
<dbReference type="AlphaFoldDB" id="Q6MP41"/>
<feature type="transmembrane region" description="Helical" evidence="1">
    <location>
        <begin position="7"/>
        <end position="26"/>
    </location>
</feature>
<reference evidence="4 5" key="1">
    <citation type="journal article" date="2004" name="Science">
        <title>A predator unmasked: life cycle of Bdellovibrio bacteriovorus from a genomic perspective.</title>
        <authorList>
            <person name="Rendulic S."/>
            <person name="Jagtap P."/>
            <person name="Rosinus A."/>
            <person name="Eppinger M."/>
            <person name="Baar C."/>
            <person name="Lanz C."/>
            <person name="Keller H."/>
            <person name="Lambert C."/>
            <person name="Evans K.J."/>
            <person name="Goesmann A."/>
            <person name="Meyer F."/>
            <person name="Sockett R.E."/>
            <person name="Schuster S.C."/>
        </authorList>
    </citation>
    <scope>NUCLEOTIDE SEQUENCE [LARGE SCALE GENOMIC DNA]</scope>
    <source>
        <strain evidence="5">ATCC 15356 / DSM 50701 / NCIMB 9529 / HD100</strain>
    </source>
</reference>
<evidence type="ECO:0000259" key="3">
    <source>
        <dbReference type="Pfam" id="PF23357"/>
    </source>
</evidence>
<feature type="domain" description="ABC-type uncharacterised transport system" evidence="2">
    <location>
        <begin position="212"/>
        <end position="450"/>
    </location>
</feature>
<feature type="domain" description="DUF7088" evidence="3">
    <location>
        <begin position="101"/>
        <end position="174"/>
    </location>
</feature>
<dbReference type="RefSeq" id="WP_011163559.1">
    <property type="nucleotide sequence ID" value="NC_005363.1"/>
</dbReference>
<evidence type="ECO:0000313" key="5">
    <source>
        <dbReference type="Proteomes" id="UP000008080"/>
    </source>
</evidence>
<accession>Q6MP41</accession>